<gene>
    <name evidence="2" type="ORF">MSSIT_0953</name>
</gene>
<accession>A0A0E3P501</accession>
<evidence type="ECO:0000313" key="2">
    <source>
        <dbReference type="EMBL" id="AKB27672.1"/>
    </source>
</evidence>
<dbReference type="InterPro" id="IPR008887">
    <property type="entry name" value="UPF0228"/>
</dbReference>
<sequence length="351" mass="40242">MSKISKKIAVFIFFLALVILLGLFVNASADMKMPVDMKASVDTKVPVDTKTPFQGKKVAGFFIEFEEGTTEPEVKAILENYNMTVNTIDYNSDIMPSRYYMILDRDKTIDIEELVDEENLTGPIKKGNNYIITVTEQAIQDKNFLAILEKNNLPVKKSVYCYIRLEDESKNGSIPQKDAYQIANELERNEKVLTASPDTRVNHLLIEFEDGTAEQEVKAILEKYNTTMNTIEYDSDLQPERYYLVVDADKRMDVRNELRKDENWTDPIYHDIKKGNHYIITVTEQAVQDKNFLALLEKNNLQVKNSVLCCITLGDGSKNWIWESDERRIENELKMNEKVLTVMPSGSTGST</sequence>
<keyword evidence="3" id="KW-1185">Reference proteome</keyword>
<dbReference type="KEGG" id="msw:MSSIT_0953"/>
<dbReference type="EMBL" id="CP009506">
    <property type="protein sequence ID" value="AKB27672.1"/>
    <property type="molecule type" value="Genomic_DNA"/>
</dbReference>
<dbReference type="Pfam" id="PF05727">
    <property type="entry name" value="UPF0228"/>
    <property type="match status" value="2"/>
</dbReference>
<dbReference type="HOGENOM" id="CLU_803175_0_0_2"/>
<dbReference type="PATRIC" id="fig|1434120.4.peg.1209"/>
<reference evidence="2 3" key="1">
    <citation type="submission" date="2014-07" db="EMBL/GenBank/DDBJ databases">
        <title>Methanogenic archaea and the global carbon cycle.</title>
        <authorList>
            <person name="Henriksen J.R."/>
            <person name="Luke J."/>
            <person name="Reinhart S."/>
            <person name="Benedict M.N."/>
            <person name="Youngblut N.D."/>
            <person name="Metcalf M.E."/>
            <person name="Whitaker R.J."/>
            <person name="Metcalf W.W."/>
        </authorList>
    </citation>
    <scope>NUCLEOTIDE SEQUENCE [LARGE SCALE GENOMIC DNA]</scope>
    <source>
        <strain evidence="2 3">T4/M</strain>
    </source>
</reference>
<dbReference type="AlphaFoldDB" id="A0A0E3P501"/>
<organism evidence="2 3">
    <name type="scientific">Methanosarcina siciliae T4/M</name>
    <dbReference type="NCBI Taxonomy" id="1434120"/>
    <lineage>
        <taxon>Archaea</taxon>
        <taxon>Methanobacteriati</taxon>
        <taxon>Methanobacteriota</taxon>
        <taxon>Stenosarchaea group</taxon>
        <taxon>Methanomicrobia</taxon>
        <taxon>Methanosarcinales</taxon>
        <taxon>Methanosarcinaceae</taxon>
        <taxon>Methanosarcina</taxon>
    </lineage>
</organism>
<comment type="similarity">
    <text evidence="1">Belongs to the UPF0228 family.</text>
</comment>
<dbReference type="Proteomes" id="UP000033111">
    <property type="component" value="Chromosome"/>
</dbReference>
<name>A0A0E3P501_9EURY</name>
<proteinExistence type="inferred from homology"/>
<evidence type="ECO:0000313" key="3">
    <source>
        <dbReference type="Proteomes" id="UP000033111"/>
    </source>
</evidence>
<evidence type="ECO:0000256" key="1">
    <source>
        <dbReference type="ARBA" id="ARBA00009746"/>
    </source>
</evidence>
<protein>
    <submittedName>
        <fullName evidence="2">Uncharacterized protein</fullName>
    </submittedName>
</protein>